<dbReference type="AlphaFoldDB" id="L7FPR3"/>
<gene>
    <name evidence="1" type="ORF">EIN_260660</name>
</gene>
<dbReference type="GeneID" id="14894328"/>
<name>L7FPR3_ENTIV</name>
<dbReference type="EMBL" id="KB206136">
    <property type="protein sequence ID" value="ELP95345.1"/>
    <property type="molecule type" value="Genomic_DNA"/>
</dbReference>
<dbReference type="VEuPathDB" id="AmoebaDB:EIN_260660"/>
<protein>
    <submittedName>
        <fullName evidence="1">Uncharacterized protein</fullName>
    </submittedName>
</protein>
<evidence type="ECO:0000313" key="1">
    <source>
        <dbReference type="EMBL" id="ELP95345.1"/>
    </source>
</evidence>
<dbReference type="Proteomes" id="UP000014680">
    <property type="component" value="Unassembled WGS sequence"/>
</dbReference>
<organism evidence="1 2">
    <name type="scientific">Entamoeba invadens IP1</name>
    <dbReference type="NCBI Taxonomy" id="370355"/>
    <lineage>
        <taxon>Eukaryota</taxon>
        <taxon>Amoebozoa</taxon>
        <taxon>Evosea</taxon>
        <taxon>Archamoebae</taxon>
        <taxon>Mastigamoebida</taxon>
        <taxon>Entamoebidae</taxon>
        <taxon>Entamoeba</taxon>
    </lineage>
</organism>
<proteinExistence type="predicted"/>
<reference evidence="1 2" key="1">
    <citation type="submission" date="2012-10" db="EMBL/GenBank/DDBJ databases">
        <authorList>
            <person name="Zafar N."/>
            <person name="Inman J."/>
            <person name="Hall N."/>
            <person name="Lorenzi H."/>
            <person name="Caler E."/>
        </authorList>
    </citation>
    <scope>NUCLEOTIDE SEQUENCE [LARGE SCALE GENOMIC DNA]</scope>
    <source>
        <strain evidence="1 2">IP1</strain>
    </source>
</reference>
<dbReference type="RefSeq" id="XP_004262116.1">
    <property type="nucleotide sequence ID" value="XM_004262068.1"/>
</dbReference>
<evidence type="ECO:0000313" key="2">
    <source>
        <dbReference type="Proteomes" id="UP000014680"/>
    </source>
</evidence>
<sequence length="113" mass="12548">MVRLVTRLLLSERGFFGRHLAEVLVALAFHKFKCTNLFSVCVSPSGTVGANKCVNTAGVTAQPLFHTLFNSKEFITKCKDFEQWKLNGARVKILPTTSQTDNTLNSLHYVTTA</sequence>
<accession>L7FPR3</accession>
<dbReference type="KEGG" id="eiv:EIN_260660"/>
<keyword evidence="2" id="KW-1185">Reference proteome</keyword>